<reference evidence="1" key="1">
    <citation type="submission" date="2024-03" db="EMBL/GenBank/DDBJ databases">
        <title>This phage originates from the Bacteriophage catalogue of the Bacteriophage Competence Centre, Department of Microbiology und Biotechnology, Max Rubner-Institut, Kiel, Germany.</title>
        <authorList>
            <person name="Sprotte S."/>
            <person name="Brinks E."/>
        </authorList>
    </citation>
    <scope>NUCLEOTIDE SEQUENCE</scope>
</reference>
<dbReference type="EMBL" id="PP554578">
    <property type="protein sequence ID" value="XCD29587.1"/>
    <property type="molecule type" value="Genomic_DNA"/>
</dbReference>
<name>A0AAU8BTS1_9VIRU</name>
<proteinExistence type="predicted"/>
<evidence type="ECO:0000313" key="1">
    <source>
        <dbReference type="EMBL" id="XCD29587.1"/>
    </source>
</evidence>
<accession>A0AAU8BTS1</accession>
<protein>
    <submittedName>
        <fullName evidence="1">Uncharacterized protein</fullName>
    </submittedName>
</protein>
<sequence>MCKSDSNFQKCVLEKCLLEITALPITALYRKPP</sequence>
<organism evidence="1">
    <name type="scientific">Salmonella phage PMBT27</name>
    <dbReference type="NCBI Taxonomy" id="3137285"/>
    <lineage>
        <taxon>Viruses</taxon>
    </lineage>
</organism>